<dbReference type="Gene3D" id="3.40.50.10610">
    <property type="entry name" value="ABC-type transport auxiliary lipoprotein component"/>
    <property type="match status" value="1"/>
</dbReference>
<proteinExistence type="predicted"/>
<dbReference type="Proteomes" id="UP000029707">
    <property type="component" value="Unassembled WGS sequence"/>
</dbReference>
<gene>
    <name evidence="1" type="ORF">LS65_002395</name>
</gene>
<dbReference type="EMBL" id="JRMQ02000002">
    <property type="protein sequence ID" value="TLE02794.1"/>
    <property type="molecule type" value="Genomic_DNA"/>
</dbReference>
<organism evidence="1 2">
    <name type="scientific">Helicobacter japonicus</name>
    <dbReference type="NCBI Taxonomy" id="425400"/>
    <lineage>
        <taxon>Bacteria</taxon>
        <taxon>Pseudomonadati</taxon>
        <taxon>Campylobacterota</taxon>
        <taxon>Epsilonproteobacteria</taxon>
        <taxon>Campylobacterales</taxon>
        <taxon>Helicobacteraceae</taxon>
        <taxon>Helicobacter</taxon>
    </lineage>
</organism>
<evidence type="ECO:0000313" key="2">
    <source>
        <dbReference type="Proteomes" id="UP000029707"/>
    </source>
</evidence>
<evidence type="ECO:0008006" key="3">
    <source>
        <dbReference type="Google" id="ProtNLM"/>
    </source>
</evidence>
<dbReference type="InterPro" id="IPR014094">
    <property type="entry name" value="LpoB"/>
</dbReference>
<reference evidence="1 2" key="1">
    <citation type="journal article" date="2014" name="Genome Announc.">
        <title>Draft genome sequences of eight enterohepatic helicobacter species isolated from both laboratory and wild rodents.</title>
        <authorList>
            <person name="Sheh A."/>
            <person name="Shen Z."/>
            <person name="Fox J.G."/>
        </authorList>
    </citation>
    <scope>NUCLEOTIDE SEQUENCE [LARGE SCALE GENOMIC DNA]</scope>
    <source>
        <strain evidence="1 2">MIT 01-6451</strain>
    </source>
</reference>
<sequence length="451" mass="50348">MRILTFCTIISICMYLSACSDKAARYVNDSSDYTSFGIDLHDIDSVIANNTKSLLQSSYVKEMKSKKLLAISNIINQTHEDIDMEFVSRKFVRSIRQSNKFTLTNAIAGSGATTEQMIAQSRDLSNNPMYNQRTTQENGTLEAPELALSGRIIERKKTIDKIQRVDYMFLFVLTDLKSGKVLWDNEEIISKVTSNTSVQNENKSITCQNAKDCLKKDEYKGDLRTKGDLQTEEKHNTSKLPKKQTKNMILIGFDIGFGSLQGQMNEVIPTSLSGYGYIIGVKDDGTSTINIPINIRVGYLRKIANSYVGANIAYTKHFSERLGTTTERDPYSSSYNYTDDIGVKSERLGIEFMGVVGKPSHPETGLFLGVGLSKDINSSLTFPMIPMESGGDIVKDINGLYMPIRGGYLGSFKKTGLMYSIEMTTNIPLFSDSDYIKSTSLNVGIYYPILW</sequence>
<protein>
    <recommendedName>
        <fullName evidence="3">Lipoprotein</fullName>
    </recommendedName>
</protein>
<dbReference type="RefSeq" id="WP_052061195.1">
    <property type="nucleotide sequence ID" value="NZ_CAJUDB010000001.1"/>
</dbReference>
<dbReference type="OrthoDB" id="5320427at2"/>
<accession>A0A4U8TQQ9</accession>
<evidence type="ECO:0000313" key="1">
    <source>
        <dbReference type="EMBL" id="TLE02794.1"/>
    </source>
</evidence>
<name>A0A4U8TQQ9_9HELI</name>
<keyword evidence="2" id="KW-1185">Reference proteome</keyword>
<dbReference type="AlphaFoldDB" id="A0A4U8TQQ9"/>
<comment type="caution">
    <text evidence="1">The sequence shown here is derived from an EMBL/GenBank/DDBJ whole genome shotgun (WGS) entry which is preliminary data.</text>
</comment>
<dbReference type="Pfam" id="PF13036">
    <property type="entry name" value="LpoB"/>
    <property type="match status" value="1"/>
</dbReference>